<organism evidence="1 2">
    <name type="scientific">Panicum miliaceum</name>
    <name type="common">Proso millet</name>
    <name type="synonym">Broomcorn millet</name>
    <dbReference type="NCBI Taxonomy" id="4540"/>
    <lineage>
        <taxon>Eukaryota</taxon>
        <taxon>Viridiplantae</taxon>
        <taxon>Streptophyta</taxon>
        <taxon>Embryophyta</taxon>
        <taxon>Tracheophyta</taxon>
        <taxon>Spermatophyta</taxon>
        <taxon>Magnoliopsida</taxon>
        <taxon>Liliopsida</taxon>
        <taxon>Poales</taxon>
        <taxon>Poaceae</taxon>
        <taxon>PACMAD clade</taxon>
        <taxon>Panicoideae</taxon>
        <taxon>Panicodae</taxon>
        <taxon>Paniceae</taxon>
        <taxon>Panicinae</taxon>
        <taxon>Panicum</taxon>
        <taxon>Panicum sect. Panicum</taxon>
    </lineage>
</organism>
<dbReference type="STRING" id="4540.A0A3L6TWH6"/>
<evidence type="ECO:0000313" key="2">
    <source>
        <dbReference type="Proteomes" id="UP000275267"/>
    </source>
</evidence>
<accession>A0A3L6TWH6</accession>
<sequence>MCDDVVRSIFARVPARTAVASMALSSHHRRLMRCPDFIALHRRLAPPLPRPHVAYIATAKVCRSGARGPVSGYHGFHVAGGDGGSNAPMRGRGTVVPQQEPRRSTCVLWNPAVSDEEKEVTVPVSARDDCAILGLGYGPRSKTCKLLLTRQKKMDWVLESDL</sequence>
<proteinExistence type="predicted"/>
<name>A0A3L6TWH6_PANMI</name>
<dbReference type="EMBL" id="PQIB02000001">
    <property type="protein sequence ID" value="RLN43298.1"/>
    <property type="molecule type" value="Genomic_DNA"/>
</dbReference>
<comment type="caution">
    <text evidence="1">The sequence shown here is derived from an EMBL/GenBank/DDBJ whole genome shotgun (WGS) entry which is preliminary data.</text>
</comment>
<evidence type="ECO:0000313" key="1">
    <source>
        <dbReference type="EMBL" id="RLN43298.1"/>
    </source>
</evidence>
<evidence type="ECO:0008006" key="3">
    <source>
        <dbReference type="Google" id="ProtNLM"/>
    </source>
</evidence>
<dbReference type="OrthoDB" id="691722at2759"/>
<reference evidence="2" key="1">
    <citation type="journal article" date="2019" name="Nat. Commun.">
        <title>The genome of broomcorn millet.</title>
        <authorList>
            <person name="Zou C."/>
            <person name="Miki D."/>
            <person name="Li D."/>
            <person name="Tang Q."/>
            <person name="Xiao L."/>
            <person name="Rajput S."/>
            <person name="Deng P."/>
            <person name="Jia W."/>
            <person name="Huang R."/>
            <person name="Zhang M."/>
            <person name="Sun Y."/>
            <person name="Hu J."/>
            <person name="Fu X."/>
            <person name="Schnable P.S."/>
            <person name="Li F."/>
            <person name="Zhang H."/>
            <person name="Feng B."/>
            <person name="Zhu X."/>
            <person name="Liu R."/>
            <person name="Schnable J.C."/>
            <person name="Zhu J.-K."/>
            <person name="Zhang H."/>
        </authorList>
    </citation>
    <scope>NUCLEOTIDE SEQUENCE [LARGE SCALE GENOMIC DNA]</scope>
</reference>
<dbReference type="AlphaFoldDB" id="A0A3L6TWH6"/>
<keyword evidence="2" id="KW-1185">Reference proteome</keyword>
<dbReference type="Proteomes" id="UP000275267">
    <property type="component" value="Unassembled WGS sequence"/>
</dbReference>
<gene>
    <name evidence="1" type="ORF">C2845_PM01G22010</name>
</gene>
<protein>
    <recommendedName>
        <fullName evidence="3">F-box protein</fullName>
    </recommendedName>
</protein>